<keyword evidence="1" id="KW-0175">Coiled coil</keyword>
<reference evidence="3" key="1">
    <citation type="submission" date="2022-01" db="EMBL/GenBank/DDBJ databases">
        <authorList>
            <person name="Criscuolo A."/>
        </authorList>
    </citation>
    <scope>NUCLEOTIDE SEQUENCE</scope>
    <source>
        <strain evidence="3">CIP111893</strain>
    </source>
</reference>
<dbReference type="Pfam" id="PF13734">
    <property type="entry name" value="Inhibitor_I69"/>
    <property type="match status" value="1"/>
</dbReference>
<dbReference type="Proteomes" id="UP000838686">
    <property type="component" value="Unassembled WGS sequence"/>
</dbReference>
<name>A0ABN8GSE2_9BACL</name>
<sequence length="388" mass="44175">MKRHIVIVVVLLLVMTAVPGFALGQEQGQVMKKEISLLTAEKIAKKFYKETGFAIGNAIRYSSTLYDVDDSVLGYYFNIWNNEKTAGYIVVSATKERSPILQYGDQAMGYDFQEKSEAGLKPYYLNALNIIHAKDTQDLRDQFQQIKANKRKEISKLMNRSTNEEQKKMLIEEYEAVSKQELVSLPKGDYQDKWQAIENKGEVSILSTPQKVLSVSRVWQRTSGVTWEDSACGPTTGVMIANYLKSAGYTVRGSSYYGGNSDFINHLWSEMAWWWGTSAMSFRENMEQHLNLDYSNHKFEAFGWDDPSFSNIQSYLDDNIPYGIKFESNSNDSVYASYHWVAAIGYKVSSLGDFVAIKDPDGGQNNTGTHFISYDTNEPYAYHVFIYQ</sequence>
<gene>
    <name evidence="3" type="ORF">PAECIP111893_04210</name>
</gene>
<evidence type="ECO:0000313" key="3">
    <source>
        <dbReference type="EMBL" id="CAH1216941.1"/>
    </source>
</evidence>
<accession>A0ABN8GSE2</accession>
<evidence type="ECO:0000313" key="4">
    <source>
        <dbReference type="Proteomes" id="UP000838686"/>
    </source>
</evidence>
<organism evidence="3 4">
    <name type="scientific">Paenibacillus plantiphilus</name>
    <dbReference type="NCBI Taxonomy" id="2905650"/>
    <lineage>
        <taxon>Bacteria</taxon>
        <taxon>Bacillati</taxon>
        <taxon>Bacillota</taxon>
        <taxon>Bacilli</taxon>
        <taxon>Bacillales</taxon>
        <taxon>Paenibacillaceae</taxon>
        <taxon>Paenibacillus</taxon>
    </lineage>
</organism>
<comment type="caution">
    <text evidence="3">The sequence shown here is derived from an EMBL/GenBank/DDBJ whole genome shotgun (WGS) entry which is preliminary data.</text>
</comment>
<dbReference type="InterPro" id="IPR025896">
    <property type="entry name" value="Spi_Prtas-inh"/>
</dbReference>
<feature type="coiled-coil region" evidence="1">
    <location>
        <begin position="140"/>
        <end position="167"/>
    </location>
</feature>
<evidence type="ECO:0000256" key="1">
    <source>
        <dbReference type="SAM" id="Coils"/>
    </source>
</evidence>
<dbReference type="RefSeq" id="WP_236344581.1">
    <property type="nucleotide sequence ID" value="NZ_CAKMMF010000027.1"/>
</dbReference>
<keyword evidence="4" id="KW-1185">Reference proteome</keyword>
<dbReference type="EMBL" id="CAKMMF010000027">
    <property type="protein sequence ID" value="CAH1216941.1"/>
    <property type="molecule type" value="Genomic_DNA"/>
</dbReference>
<proteinExistence type="predicted"/>
<feature type="domain" description="Spi protease inhibitor" evidence="2">
    <location>
        <begin position="35"/>
        <end position="107"/>
    </location>
</feature>
<evidence type="ECO:0000259" key="2">
    <source>
        <dbReference type="Pfam" id="PF13734"/>
    </source>
</evidence>
<protein>
    <recommendedName>
        <fullName evidence="2">Spi protease inhibitor domain-containing protein</fullName>
    </recommendedName>
</protein>